<proteinExistence type="inferred from homology"/>
<keyword evidence="6" id="KW-0143">Chaperone</keyword>
<keyword evidence="13" id="KW-1185">Reference proteome</keyword>
<comment type="catalytic activity">
    <reaction evidence="1 9 10">
        <text>[protein]-peptidylproline (omega=180) = [protein]-peptidylproline (omega=0)</text>
        <dbReference type="Rhea" id="RHEA:16237"/>
        <dbReference type="Rhea" id="RHEA-COMP:10747"/>
        <dbReference type="Rhea" id="RHEA-COMP:10748"/>
        <dbReference type="ChEBI" id="CHEBI:83833"/>
        <dbReference type="ChEBI" id="CHEBI:83834"/>
        <dbReference type="EC" id="5.2.1.8"/>
    </reaction>
</comment>
<name>B8KQI0_9GAMM</name>
<dbReference type="EMBL" id="DS999411">
    <property type="protein sequence ID" value="EED35455.1"/>
    <property type="molecule type" value="Genomic_DNA"/>
</dbReference>
<evidence type="ECO:0000313" key="13">
    <source>
        <dbReference type="Proteomes" id="UP000004699"/>
    </source>
</evidence>
<evidence type="ECO:0000256" key="4">
    <source>
        <dbReference type="ARBA" id="ARBA00022490"/>
    </source>
</evidence>
<evidence type="ECO:0000259" key="11">
    <source>
        <dbReference type="PROSITE" id="PS50059"/>
    </source>
</evidence>
<evidence type="ECO:0000256" key="10">
    <source>
        <dbReference type="RuleBase" id="RU003915"/>
    </source>
</evidence>
<dbReference type="GO" id="GO:0003755">
    <property type="term" value="F:peptidyl-prolyl cis-trans isomerase activity"/>
    <property type="evidence" value="ECO:0007669"/>
    <property type="project" value="UniProtKB-UniRule"/>
</dbReference>
<evidence type="ECO:0000256" key="9">
    <source>
        <dbReference type="PROSITE-ProRule" id="PRU00277"/>
    </source>
</evidence>
<dbReference type="Pfam" id="PF00254">
    <property type="entry name" value="FKBP_C"/>
    <property type="match status" value="1"/>
</dbReference>
<evidence type="ECO:0000256" key="7">
    <source>
        <dbReference type="ARBA" id="ARBA00023235"/>
    </source>
</evidence>
<dbReference type="PANTHER" id="PTHR47861:SF3">
    <property type="entry name" value="FKBP-TYPE PEPTIDYL-PROLYL CIS-TRANS ISOMERASE SLYD"/>
    <property type="match status" value="1"/>
</dbReference>
<keyword evidence="7 9" id="KW-0413">Isomerase</keyword>
<evidence type="ECO:0000256" key="1">
    <source>
        <dbReference type="ARBA" id="ARBA00000971"/>
    </source>
</evidence>
<organism evidence="12 13">
    <name type="scientific">Luminiphilus syltensis NOR5-1B</name>
    <dbReference type="NCBI Taxonomy" id="565045"/>
    <lineage>
        <taxon>Bacteria</taxon>
        <taxon>Pseudomonadati</taxon>
        <taxon>Pseudomonadota</taxon>
        <taxon>Gammaproteobacteria</taxon>
        <taxon>Cellvibrionales</taxon>
        <taxon>Halieaceae</taxon>
        <taxon>Luminiphilus</taxon>
    </lineage>
</organism>
<dbReference type="Proteomes" id="UP000004699">
    <property type="component" value="Unassembled WGS sequence"/>
</dbReference>
<keyword evidence="4" id="KW-0963">Cytoplasm</keyword>
<dbReference type="HOGENOM" id="CLU_098197_1_0_6"/>
<dbReference type="PROSITE" id="PS50059">
    <property type="entry name" value="FKBP_PPIASE"/>
    <property type="match status" value="1"/>
</dbReference>
<dbReference type="PANTHER" id="PTHR47861">
    <property type="entry name" value="FKBP-TYPE PEPTIDYL-PROLYL CIS-TRANS ISOMERASE SLYD"/>
    <property type="match status" value="1"/>
</dbReference>
<comment type="similarity">
    <text evidence="3 10">Belongs to the FKBP-type PPIase family.</text>
</comment>
<dbReference type="RefSeq" id="WP_009020201.1">
    <property type="nucleotide sequence ID" value="NZ_DS999411.1"/>
</dbReference>
<comment type="subcellular location">
    <subcellularLocation>
        <location evidence="2">Cytoplasm</location>
    </subcellularLocation>
</comment>
<evidence type="ECO:0000256" key="2">
    <source>
        <dbReference type="ARBA" id="ARBA00004496"/>
    </source>
</evidence>
<dbReference type="STRING" id="565045.NOR51B_1400"/>
<dbReference type="InterPro" id="IPR001179">
    <property type="entry name" value="PPIase_FKBP_dom"/>
</dbReference>
<dbReference type="EC" id="5.2.1.8" evidence="10"/>
<evidence type="ECO:0000313" key="12">
    <source>
        <dbReference type="EMBL" id="EED35455.1"/>
    </source>
</evidence>
<evidence type="ECO:0000256" key="6">
    <source>
        <dbReference type="ARBA" id="ARBA00023186"/>
    </source>
</evidence>
<dbReference type="OrthoDB" id="9808891at2"/>
<evidence type="ECO:0000256" key="8">
    <source>
        <dbReference type="ARBA" id="ARBA00037071"/>
    </source>
</evidence>
<keyword evidence="5 9" id="KW-0697">Rotamase</keyword>
<comment type="function">
    <text evidence="8">Also involved in hydrogenase metallocenter assembly, probably by participating in the nickel insertion step. This function in hydrogenase biosynthesis requires chaperone activity and the presence of the metal-binding domain, but not PPIase activity.</text>
</comment>
<dbReference type="InterPro" id="IPR046357">
    <property type="entry name" value="PPIase_dom_sf"/>
</dbReference>
<feature type="domain" description="PPIase FKBP-type" evidence="11">
    <location>
        <begin position="6"/>
        <end position="80"/>
    </location>
</feature>
<dbReference type="SUPFAM" id="SSF54534">
    <property type="entry name" value="FKBP-like"/>
    <property type="match status" value="1"/>
</dbReference>
<gene>
    <name evidence="12" type="ORF">NOR51B_1400</name>
</gene>
<dbReference type="GO" id="GO:0005737">
    <property type="term" value="C:cytoplasm"/>
    <property type="evidence" value="ECO:0007669"/>
    <property type="project" value="UniProtKB-SubCell"/>
</dbReference>
<accession>B8KQI0</accession>
<dbReference type="GO" id="GO:0042026">
    <property type="term" value="P:protein refolding"/>
    <property type="evidence" value="ECO:0007669"/>
    <property type="project" value="UniProtKB-ARBA"/>
</dbReference>
<dbReference type="Gene3D" id="3.10.50.40">
    <property type="match status" value="1"/>
</dbReference>
<dbReference type="AlphaFoldDB" id="B8KQI0"/>
<dbReference type="eggNOG" id="COG1047">
    <property type="taxonomic scope" value="Bacteria"/>
</dbReference>
<evidence type="ECO:0000256" key="5">
    <source>
        <dbReference type="ARBA" id="ARBA00023110"/>
    </source>
</evidence>
<evidence type="ECO:0000256" key="3">
    <source>
        <dbReference type="ARBA" id="ARBA00006577"/>
    </source>
</evidence>
<protein>
    <recommendedName>
        <fullName evidence="10">Peptidyl-prolyl cis-trans isomerase</fullName>
        <ecNumber evidence="10">5.2.1.8</ecNumber>
    </recommendedName>
</protein>
<sequence>MQVGSNKVISLDYTLRNDAGDVIDQSAPDAPLSYLHGHNNLIPGLEAALEDKAQGDQVEAIIPPEEAYGAYNEQLIQDVPREMFQGIEHIEPGMQFQTQTAQGPQLVTVKEANDDSVKIDGNHVLAGETLHFDVTIKDVREASAEELEHGHVHGPGGHAH</sequence>
<reference evidence="13" key="1">
    <citation type="journal article" date="2013" name="BMC Microbiol.">
        <title>Taxonomy and evolution of bacteriochlorophyll a-containing members of the OM60/NOR5 clade of marine gammaproteobacteria: description of Luminiphilus syltensis gen. nov., sp. nov., reclassification of Haliea rubra as Pseudohaliea rubra gen. nov., comb. nov., and emendation of Chromatocurvus halotolerans.</title>
        <authorList>
            <person name="Spring S."/>
            <person name="Riedel T."/>
            <person name="Sproer C."/>
            <person name="Yan S."/>
            <person name="Harder J."/>
            <person name="Fuchs B.M."/>
        </authorList>
    </citation>
    <scope>NUCLEOTIDE SEQUENCE [LARGE SCALE GENOMIC DNA]</scope>
    <source>
        <strain evidence="13">NOR51-B</strain>
    </source>
</reference>